<dbReference type="OrthoDB" id="4771285at2759"/>
<accession>W6MIH2</accession>
<dbReference type="InterPro" id="IPR012976">
    <property type="entry name" value="NOSIC"/>
</dbReference>
<feature type="region of interest" description="Disordered" evidence="9">
    <location>
        <begin position="1"/>
        <end position="29"/>
    </location>
</feature>
<dbReference type="PANTHER" id="PTHR13904">
    <property type="entry name" value="PRE-MRNA SPLICING FACTOR PRP31"/>
    <property type="match status" value="1"/>
</dbReference>
<dbReference type="Pfam" id="PF01798">
    <property type="entry name" value="Nop"/>
    <property type="match status" value="1"/>
</dbReference>
<dbReference type="RefSeq" id="XP_022457709.1">
    <property type="nucleotide sequence ID" value="XM_022603871.1"/>
</dbReference>
<evidence type="ECO:0000256" key="6">
    <source>
        <dbReference type="ARBA" id="ARBA00023187"/>
    </source>
</evidence>
<dbReference type="Gene3D" id="1.10.287.4070">
    <property type="match status" value="1"/>
</dbReference>
<keyword evidence="7" id="KW-0539">Nucleus</keyword>
<feature type="domain" description="Nop" evidence="10">
    <location>
        <begin position="206"/>
        <end position="326"/>
    </location>
</feature>
<evidence type="ECO:0000256" key="5">
    <source>
        <dbReference type="ARBA" id="ARBA00022884"/>
    </source>
</evidence>
<dbReference type="InterPro" id="IPR027105">
    <property type="entry name" value="Prp31"/>
</dbReference>
<dbReference type="Proteomes" id="UP000019384">
    <property type="component" value="Unassembled WGS sequence"/>
</dbReference>
<dbReference type="SUPFAM" id="SSF89124">
    <property type="entry name" value="Nop domain"/>
    <property type="match status" value="1"/>
</dbReference>
<dbReference type="AlphaFoldDB" id="W6MIH2"/>
<dbReference type="GO" id="GO:0000244">
    <property type="term" value="P:spliceosomal tri-snRNP complex assembly"/>
    <property type="evidence" value="ECO:0007669"/>
    <property type="project" value="InterPro"/>
</dbReference>
<dbReference type="PROSITE" id="PS51358">
    <property type="entry name" value="NOP"/>
    <property type="match status" value="1"/>
</dbReference>
<dbReference type="InterPro" id="IPR036070">
    <property type="entry name" value="Nop_dom_sf"/>
</dbReference>
<dbReference type="SMART" id="SM00931">
    <property type="entry name" value="NOSIC"/>
    <property type="match status" value="1"/>
</dbReference>
<dbReference type="InterPro" id="IPR002687">
    <property type="entry name" value="Nop_dom"/>
</dbReference>
<gene>
    <name evidence="11" type="ORF">KUCA_T00001668001</name>
</gene>
<dbReference type="Pfam" id="PF09785">
    <property type="entry name" value="Prp31_C"/>
    <property type="match status" value="1"/>
</dbReference>
<protein>
    <recommendedName>
        <fullName evidence="10">Nop domain-containing protein</fullName>
    </recommendedName>
</protein>
<evidence type="ECO:0000259" key="10">
    <source>
        <dbReference type="PROSITE" id="PS51358"/>
    </source>
</evidence>
<keyword evidence="3" id="KW-0507">mRNA processing</keyword>
<name>W6MIH2_9ASCO</name>
<evidence type="ECO:0000256" key="7">
    <source>
        <dbReference type="ARBA" id="ARBA00023242"/>
    </source>
</evidence>
<comment type="subcellular location">
    <subcellularLocation>
        <location evidence="1">Nucleus</location>
    </subcellularLocation>
</comment>
<dbReference type="HOGENOM" id="CLU_026337_3_0_1"/>
<comment type="similarity">
    <text evidence="2">Belongs to the PRP31 family.</text>
</comment>
<dbReference type="GO" id="GO:0003723">
    <property type="term" value="F:RNA binding"/>
    <property type="evidence" value="ECO:0007669"/>
    <property type="project" value="UniProtKB-KW"/>
</dbReference>
<evidence type="ECO:0000256" key="1">
    <source>
        <dbReference type="ARBA" id="ARBA00004123"/>
    </source>
</evidence>
<evidence type="ECO:0000313" key="12">
    <source>
        <dbReference type="Proteomes" id="UP000019384"/>
    </source>
</evidence>
<dbReference type="GeneID" id="34519097"/>
<keyword evidence="12" id="KW-1185">Reference proteome</keyword>
<reference evidence="11" key="1">
    <citation type="submission" date="2013-12" db="EMBL/GenBank/DDBJ databases">
        <authorList>
            <person name="Genoscope - CEA"/>
        </authorList>
    </citation>
    <scope>NUCLEOTIDE SEQUENCE</scope>
    <source>
        <strain evidence="11">CBS 1993</strain>
    </source>
</reference>
<dbReference type="PANTHER" id="PTHR13904:SF0">
    <property type="entry name" value="U4_U6 SMALL NUCLEAR RIBONUCLEOPROTEIN PRP31"/>
    <property type="match status" value="1"/>
</dbReference>
<organism evidence="11 12">
    <name type="scientific">Kuraishia capsulata CBS 1993</name>
    <dbReference type="NCBI Taxonomy" id="1382522"/>
    <lineage>
        <taxon>Eukaryota</taxon>
        <taxon>Fungi</taxon>
        <taxon>Dikarya</taxon>
        <taxon>Ascomycota</taxon>
        <taxon>Saccharomycotina</taxon>
        <taxon>Pichiomycetes</taxon>
        <taxon>Pichiales</taxon>
        <taxon>Pichiaceae</taxon>
        <taxon>Kuraishia</taxon>
    </lineage>
</organism>
<reference evidence="11" key="2">
    <citation type="submission" date="2014-02" db="EMBL/GenBank/DDBJ databases">
        <title>Complete DNA sequence of /Kuraishia capsulata/ illustrates novel genomic features among budding yeasts (/Saccharomycotina/).</title>
        <authorList>
            <person name="Morales L."/>
            <person name="Noel B."/>
            <person name="Porcel B."/>
            <person name="Marcet-Houben M."/>
            <person name="Hullo M-F."/>
            <person name="Sacerdot C."/>
            <person name="Tekaia F."/>
            <person name="Leh-Louis V."/>
            <person name="Despons L."/>
            <person name="Khanna V."/>
            <person name="Aury J-M."/>
            <person name="Barbe V."/>
            <person name="Couloux A."/>
            <person name="Labadie K."/>
            <person name="Pelletier E."/>
            <person name="Souciet J-L."/>
            <person name="Boekhout T."/>
            <person name="Gabaldon T."/>
            <person name="Wincker P."/>
            <person name="Dujon B."/>
        </authorList>
    </citation>
    <scope>NUCLEOTIDE SEQUENCE</scope>
    <source>
        <strain evidence="11">CBS 1993</strain>
    </source>
</reference>
<evidence type="ECO:0000256" key="3">
    <source>
        <dbReference type="ARBA" id="ARBA00022664"/>
    </source>
</evidence>
<dbReference type="Gene3D" id="1.10.246.90">
    <property type="entry name" value="Nop domain"/>
    <property type="match status" value="1"/>
</dbReference>
<dbReference type="GO" id="GO:0071011">
    <property type="term" value="C:precatalytic spliceosome"/>
    <property type="evidence" value="ECO:0007669"/>
    <property type="project" value="TreeGrafter"/>
</dbReference>
<dbReference type="InterPro" id="IPR019175">
    <property type="entry name" value="Prp31_C"/>
</dbReference>
<dbReference type="GO" id="GO:0046540">
    <property type="term" value="C:U4/U6 x U5 tri-snRNP complex"/>
    <property type="evidence" value="ECO:0007669"/>
    <property type="project" value="InterPro"/>
</dbReference>
<dbReference type="InterPro" id="IPR042239">
    <property type="entry name" value="Nop_C"/>
</dbReference>
<dbReference type="EMBL" id="HG793126">
    <property type="protein sequence ID" value="CDK25698.1"/>
    <property type="molecule type" value="Genomic_DNA"/>
</dbReference>
<dbReference type="GO" id="GO:0005687">
    <property type="term" value="C:U4 snRNP"/>
    <property type="evidence" value="ECO:0007669"/>
    <property type="project" value="TreeGrafter"/>
</dbReference>
<evidence type="ECO:0000256" key="9">
    <source>
        <dbReference type="SAM" id="MobiDB-lite"/>
    </source>
</evidence>
<keyword evidence="5" id="KW-0694">RNA-binding</keyword>
<proteinExistence type="inferred from homology"/>
<dbReference type="STRING" id="1382522.W6MIH2"/>
<evidence type="ECO:0000256" key="2">
    <source>
        <dbReference type="ARBA" id="ARBA00005572"/>
    </source>
</evidence>
<evidence type="ECO:0000313" key="11">
    <source>
        <dbReference type="EMBL" id="CDK25698.1"/>
    </source>
</evidence>
<keyword evidence="8" id="KW-0687">Ribonucleoprotein</keyword>
<evidence type="ECO:0000256" key="8">
    <source>
        <dbReference type="ARBA" id="ARBA00023274"/>
    </source>
</evidence>
<sequence length="445" mass="48460">MSAANLLGDLSSDEDENPSQEFESPDLTMEDGALELESEEVVRRASLHLKGIQKTIEGIEEAQSMEIDQIDKASEVAFLGKANSQLDEIANDIVEIHNFLRIHYTPVFPELSSLIGNPIEYCKIVRIIQNNLELASDENSRLKEFLSGDKILVISMSSSLLRQSHHDVRLSEREMAVVVGACDLVIQLDTAKLVITQYIASRAPILAPNLTVLLGPVVAAQMISTLGIQGLATVPACNLASLGSNRVVGTGIGGGGIRNKGYIYSAEIVQNVPEEFRQKAMRMLSAKVVLAARVDLSTKTDLNTYAGDLGDKWRRELVQKLDKFQAPPDNAATKALPLPVTAPSKKRGGRRFRKLKQQFEMSELAKAQNKMAFGDQEETITNAYGEEIGLGLAGKNSSSGVYRAISSSATTKAKMTKAMEKRLNKALEMGEGNSNLVRTLLSSDK</sequence>
<keyword evidence="4" id="KW-0747">Spliceosome</keyword>
<evidence type="ECO:0000256" key="4">
    <source>
        <dbReference type="ARBA" id="ARBA00022728"/>
    </source>
</evidence>
<keyword evidence="6" id="KW-0508">mRNA splicing</keyword>